<name>A0AAE3QUK4_9BACT</name>
<protein>
    <submittedName>
        <fullName evidence="9">Iron ABC transporter permease</fullName>
    </submittedName>
</protein>
<feature type="transmembrane region" description="Helical" evidence="8">
    <location>
        <begin position="177"/>
        <end position="198"/>
    </location>
</feature>
<organism evidence="9 10">
    <name type="scientific">Xanthocytophaga flava</name>
    <dbReference type="NCBI Taxonomy" id="3048013"/>
    <lineage>
        <taxon>Bacteria</taxon>
        <taxon>Pseudomonadati</taxon>
        <taxon>Bacteroidota</taxon>
        <taxon>Cytophagia</taxon>
        <taxon>Cytophagales</taxon>
        <taxon>Rhodocytophagaceae</taxon>
        <taxon>Xanthocytophaga</taxon>
    </lineage>
</organism>
<dbReference type="RefSeq" id="WP_313982555.1">
    <property type="nucleotide sequence ID" value="NZ_JASJOS010000010.1"/>
</dbReference>
<comment type="similarity">
    <text evidence="2">Belongs to the binding-protein-dependent transport system permease family. FecCD subfamily.</text>
</comment>
<evidence type="ECO:0000256" key="3">
    <source>
        <dbReference type="ARBA" id="ARBA00022448"/>
    </source>
</evidence>
<dbReference type="Gene3D" id="1.10.3470.10">
    <property type="entry name" value="ABC transporter involved in vitamin B12 uptake, BtuC"/>
    <property type="match status" value="1"/>
</dbReference>
<evidence type="ECO:0000256" key="7">
    <source>
        <dbReference type="ARBA" id="ARBA00023136"/>
    </source>
</evidence>
<feature type="transmembrane region" description="Helical" evidence="8">
    <location>
        <begin position="111"/>
        <end position="130"/>
    </location>
</feature>
<keyword evidence="7 8" id="KW-0472">Membrane</keyword>
<gene>
    <name evidence="9" type="ORF">QNI16_21235</name>
</gene>
<feature type="transmembrane region" description="Helical" evidence="8">
    <location>
        <begin position="268"/>
        <end position="295"/>
    </location>
</feature>
<dbReference type="InterPro" id="IPR000522">
    <property type="entry name" value="ABC_transptr_permease_BtuC"/>
</dbReference>
<evidence type="ECO:0000313" key="10">
    <source>
        <dbReference type="Proteomes" id="UP001241110"/>
    </source>
</evidence>
<evidence type="ECO:0000256" key="2">
    <source>
        <dbReference type="ARBA" id="ARBA00007935"/>
    </source>
</evidence>
<dbReference type="InterPro" id="IPR037294">
    <property type="entry name" value="ABC_BtuC-like"/>
</dbReference>
<proteinExistence type="inferred from homology"/>
<feature type="transmembrane region" description="Helical" evidence="8">
    <location>
        <begin position="142"/>
        <end position="165"/>
    </location>
</feature>
<dbReference type="AlphaFoldDB" id="A0AAE3QUK4"/>
<feature type="transmembrane region" description="Helical" evidence="8">
    <location>
        <begin position="83"/>
        <end position="104"/>
    </location>
</feature>
<evidence type="ECO:0000256" key="5">
    <source>
        <dbReference type="ARBA" id="ARBA00022692"/>
    </source>
</evidence>
<feature type="transmembrane region" description="Helical" evidence="8">
    <location>
        <begin position="334"/>
        <end position="355"/>
    </location>
</feature>
<keyword evidence="6 8" id="KW-1133">Transmembrane helix</keyword>
<keyword evidence="3" id="KW-0813">Transport</keyword>
<evidence type="ECO:0000256" key="8">
    <source>
        <dbReference type="SAM" id="Phobius"/>
    </source>
</evidence>
<sequence length="360" mass="37640">MSITAEKPATKLIQIGKPFQQSVILTLLVVGLVVSACISACVGAVKISLSELYYILLNQLGIANQHFEEQQQLILTVIRLPRVLLGVMIGAVLGITGAAMQGLFRNPLADPGLIGISSGASLFAVSAIVLELKILSDLSGWVGLYALSAFAFAGACLATILVYQISRSGGKVHISTMLLAGIAVNALTGALTGLLIYLANDAQLRTITFWSLGSLGGANWPVVWVLLPFVCITLFGLPRLGKALNAFSLGESQAEHLGINAASLKRQVILFCTLGVGVSVAMAGLIGFVGLVVPHMIRLLVGANHRLVLPGSALLGAIVLTLADLTARTIVAPAELSIGILTALLGAPVFLYILLKEHKR</sequence>
<dbReference type="GO" id="GO:0033214">
    <property type="term" value="P:siderophore-iron import into cell"/>
    <property type="evidence" value="ECO:0007669"/>
    <property type="project" value="TreeGrafter"/>
</dbReference>
<evidence type="ECO:0000256" key="6">
    <source>
        <dbReference type="ARBA" id="ARBA00022989"/>
    </source>
</evidence>
<evidence type="ECO:0000256" key="1">
    <source>
        <dbReference type="ARBA" id="ARBA00004651"/>
    </source>
</evidence>
<keyword evidence="5 8" id="KW-0812">Transmembrane</keyword>
<feature type="transmembrane region" description="Helical" evidence="8">
    <location>
        <begin position="307"/>
        <end position="327"/>
    </location>
</feature>
<evidence type="ECO:0000313" key="9">
    <source>
        <dbReference type="EMBL" id="MDJ1483039.1"/>
    </source>
</evidence>
<feature type="transmembrane region" description="Helical" evidence="8">
    <location>
        <begin position="23"/>
        <end position="45"/>
    </location>
</feature>
<dbReference type="SUPFAM" id="SSF81345">
    <property type="entry name" value="ABC transporter involved in vitamin B12 uptake, BtuC"/>
    <property type="match status" value="1"/>
</dbReference>
<dbReference type="CDD" id="cd06550">
    <property type="entry name" value="TM_ABC_iron-siderophores_like"/>
    <property type="match status" value="1"/>
</dbReference>
<accession>A0AAE3QUK4</accession>
<feature type="transmembrane region" description="Helical" evidence="8">
    <location>
        <begin position="218"/>
        <end position="237"/>
    </location>
</feature>
<comment type="caution">
    <text evidence="9">The sequence shown here is derived from an EMBL/GenBank/DDBJ whole genome shotgun (WGS) entry which is preliminary data.</text>
</comment>
<reference evidence="9" key="1">
    <citation type="submission" date="2023-05" db="EMBL/GenBank/DDBJ databases">
        <authorList>
            <person name="Zhang X."/>
        </authorList>
    </citation>
    <scope>NUCLEOTIDE SEQUENCE</scope>
    <source>
        <strain evidence="9">YF14B1</strain>
    </source>
</reference>
<dbReference type="PANTHER" id="PTHR30472">
    <property type="entry name" value="FERRIC ENTEROBACTIN TRANSPORT SYSTEM PERMEASE PROTEIN"/>
    <property type="match status" value="1"/>
</dbReference>
<dbReference type="Proteomes" id="UP001241110">
    <property type="component" value="Unassembled WGS sequence"/>
</dbReference>
<dbReference type="GO" id="GO:0005886">
    <property type="term" value="C:plasma membrane"/>
    <property type="evidence" value="ECO:0007669"/>
    <property type="project" value="UniProtKB-SubCell"/>
</dbReference>
<comment type="subcellular location">
    <subcellularLocation>
        <location evidence="1">Cell membrane</location>
        <topology evidence="1">Multi-pass membrane protein</topology>
    </subcellularLocation>
</comment>
<dbReference type="Pfam" id="PF01032">
    <property type="entry name" value="FecCD"/>
    <property type="match status" value="1"/>
</dbReference>
<dbReference type="GO" id="GO:0022857">
    <property type="term" value="F:transmembrane transporter activity"/>
    <property type="evidence" value="ECO:0007669"/>
    <property type="project" value="InterPro"/>
</dbReference>
<keyword evidence="4" id="KW-1003">Cell membrane</keyword>
<evidence type="ECO:0000256" key="4">
    <source>
        <dbReference type="ARBA" id="ARBA00022475"/>
    </source>
</evidence>
<dbReference type="FunFam" id="1.10.3470.10:FF:000001">
    <property type="entry name" value="Vitamin B12 ABC transporter permease BtuC"/>
    <property type="match status" value="1"/>
</dbReference>
<dbReference type="PANTHER" id="PTHR30472:SF25">
    <property type="entry name" value="ABC TRANSPORTER PERMEASE PROTEIN MJ0876-RELATED"/>
    <property type="match status" value="1"/>
</dbReference>
<dbReference type="EMBL" id="JASJOS010000010">
    <property type="protein sequence ID" value="MDJ1483039.1"/>
    <property type="molecule type" value="Genomic_DNA"/>
</dbReference>